<keyword evidence="4" id="KW-1185">Reference proteome</keyword>
<name>A0A419W5Q2_9BACT</name>
<dbReference type="EMBL" id="RAPN01000001">
    <property type="protein sequence ID" value="RKD90777.1"/>
    <property type="molecule type" value="Genomic_DNA"/>
</dbReference>
<dbReference type="Pfam" id="PF01370">
    <property type="entry name" value="Epimerase"/>
    <property type="match status" value="1"/>
</dbReference>
<dbReference type="InterPro" id="IPR001509">
    <property type="entry name" value="Epimerase_deHydtase"/>
</dbReference>
<sequence>MGTEKILITGASGFIGSNLSKYYSSKGNNVLNIDFKSPADAISGEIAWKNADITNIEQLTQIITEFQPDYILHFAARTDLGGKTLEDYNANTTGTENLILAAREAKNLKRIIFTSSMLVCGPGHIPKHPLEYAPTTVYGESKVEMEKIIRKYNHPYSWAIVRPTSIWGPGFGVPYRDFFDLVIKHSYFHIGNKASTKTYGYIGNVIYQVDSILNAPKEDIHEQVFYLGDYEPTNIQIWANEIAEQLQYQIKTIPYPLVKCAAFAGDFLKLVGLPFPMSSFRLKNMTTKNIVDLSNMKHIAPNLPFNRIEGIRQTLNWLKNN</sequence>
<protein>
    <submittedName>
        <fullName evidence="3">Nucleoside-diphosphate-sugar epimerase</fullName>
    </submittedName>
</protein>
<feature type="domain" description="NAD-dependent epimerase/dehydratase" evidence="2">
    <location>
        <begin position="6"/>
        <end position="179"/>
    </location>
</feature>
<reference evidence="3 4" key="1">
    <citation type="submission" date="2018-09" db="EMBL/GenBank/DDBJ databases">
        <title>Genomic Encyclopedia of Archaeal and Bacterial Type Strains, Phase II (KMG-II): from individual species to whole genera.</title>
        <authorList>
            <person name="Goeker M."/>
        </authorList>
    </citation>
    <scope>NUCLEOTIDE SEQUENCE [LARGE SCALE GENOMIC DNA]</scope>
    <source>
        <strain evidence="3 4">DSM 27148</strain>
    </source>
</reference>
<dbReference type="SUPFAM" id="SSF51735">
    <property type="entry name" value="NAD(P)-binding Rossmann-fold domains"/>
    <property type="match status" value="1"/>
</dbReference>
<organism evidence="3 4">
    <name type="scientific">Mangrovibacterium diazotrophicum</name>
    <dbReference type="NCBI Taxonomy" id="1261403"/>
    <lineage>
        <taxon>Bacteria</taxon>
        <taxon>Pseudomonadati</taxon>
        <taxon>Bacteroidota</taxon>
        <taxon>Bacteroidia</taxon>
        <taxon>Marinilabiliales</taxon>
        <taxon>Prolixibacteraceae</taxon>
        <taxon>Mangrovibacterium</taxon>
    </lineage>
</organism>
<evidence type="ECO:0000313" key="4">
    <source>
        <dbReference type="Proteomes" id="UP000283387"/>
    </source>
</evidence>
<evidence type="ECO:0000313" key="3">
    <source>
        <dbReference type="EMBL" id="RKD90777.1"/>
    </source>
</evidence>
<comment type="similarity">
    <text evidence="1">Belongs to the NAD(P)-dependent epimerase/dehydratase family.</text>
</comment>
<accession>A0A419W5Q2</accession>
<dbReference type="InterPro" id="IPR036291">
    <property type="entry name" value="NAD(P)-bd_dom_sf"/>
</dbReference>
<evidence type="ECO:0000256" key="1">
    <source>
        <dbReference type="ARBA" id="ARBA00007637"/>
    </source>
</evidence>
<dbReference type="AlphaFoldDB" id="A0A419W5Q2"/>
<comment type="caution">
    <text evidence="3">The sequence shown here is derived from an EMBL/GenBank/DDBJ whole genome shotgun (WGS) entry which is preliminary data.</text>
</comment>
<gene>
    <name evidence="3" type="ORF">BC643_1120</name>
</gene>
<dbReference type="PANTHER" id="PTHR43000">
    <property type="entry name" value="DTDP-D-GLUCOSE 4,6-DEHYDRATASE-RELATED"/>
    <property type="match status" value="1"/>
</dbReference>
<dbReference type="RefSeq" id="WP_120272151.1">
    <property type="nucleotide sequence ID" value="NZ_RAPN01000001.1"/>
</dbReference>
<dbReference type="OrthoDB" id="9801785at2"/>
<proteinExistence type="inferred from homology"/>
<dbReference type="Proteomes" id="UP000283387">
    <property type="component" value="Unassembled WGS sequence"/>
</dbReference>
<evidence type="ECO:0000259" key="2">
    <source>
        <dbReference type="Pfam" id="PF01370"/>
    </source>
</evidence>
<dbReference type="Gene3D" id="3.40.50.720">
    <property type="entry name" value="NAD(P)-binding Rossmann-like Domain"/>
    <property type="match status" value="1"/>
</dbReference>